<evidence type="ECO:0000313" key="7">
    <source>
        <dbReference type="EMBL" id="CCX05401.1"/>
    </source>
</evidence>
<feature type="transmembrane region" description="Helical" evidence="5">
    <location>
        <begin position="69"/>
        <end position="91"/>
    </location>
</feature>
<proteinExistence type="predicted"/>
<feature type="transmembrane region" description="Helical" evidence="5">
    <location>
        <begin position="41"/>
        <end position="62"/>
    </location>
</feature>
<name>U4KWD2_PYROM</name>
<dbReference type="InterPro" id="IPR008253">
    <property type="entry name" value="Marvel"/>
</dbReference>
<evidence type="ECO:0000256" key="5">
    <source>
        <dbReference type="SAM" id="Phobius"/>
    </source>
</evidence>
<keyword evidence="8" id="KW-1185">Reference proteome</keyword>
<keyword evidence="4 5" id="KW-0472">Membrane</keyword>
<feature type="transmembrane region" description="Helical" evidence="5">
    <location>
        <begin position="125"/>
        <end position="146"/>
    </location>
</feature>
<dbReference type="Proteomes" id="UP000018144">
    <property type="component" value="Unassembled WGS sequence"/>
</dbReference>
<dbReference type="GO" id="GO:0032126">
    <property type="term" value="C:eisosome"/>
    <property type="evidence" value="ECO:0007669"/>
    <property type="project" value="TreeGrafter"/>
</dbReference>
<feature type="domain" description="MARVEL" evidence="6">
    <location>
        <begin position="5"/>
        <end position="140"/>
    </location>
</feature>
<protein>
    <submittedName>
        <fullName evidence="7">Similar to Pc20g05640 [Penicillium chrysogenum Wisconsin 54-1255] acc. no. XP_002563098</fullName>
    </submittedName>
</protein>
<sequence length="168" mass="18640">MRIFESLTRLLHLGFTTIALGLCGALLQQQYHGGTPTRLNYSIFALALSALSLFYLLPALFIERIRNPIAVITLDVLNFIFLFCAGIAMAAQLGGKGCGDRNHWRNGILNGGGYNPEKRCKEANALTAFLWFAATTAAISGIVAFYNMKKELDTRRLHSRRPNMKMTV</sequence>
<dbReference type="GO" id="GO:0070941">
    <property type="term" value="P:eisosome assembly"/>
    <property type="evidence" value="ECO:0007669"/>
    <property type="project" value="TreeGrafter"/>
</dbReference>
<keyword evidence="2 5" id="KW-0812">Transmembrane</keyword>
<organism evidence="7 8">
    <name type="scientific">Pyronema omphalodes (strain CBS 100304)</name>
    <name type="common">Pyronema confluens</name>
    <dbReference type="NCBI Taxonomy" id="1076935"/>
    <lineage>
        <taxon>Eukaryota</taxon>
        <taxon>Fungi</taxon>
        <taxon>Dikarya</taxon>
        <taxon>Ascomycota</taxon>
        <taxon>Pezizomycotina</taxon>
        <taxon>Pezizomycetes</taxon>
        <taxon>Pezizales</taxon>
        <taxon>Pyronemataceae</taxon>
        <taxon>Pyronema</taxon>
    </lineage>
</organism>
<dbReference type="InterPro" id="IPR052649">
    <property type="entry name" value="NCE102-like"/>
</dbReference>
<evidence type="ECO:0000256" key="2">
    <source>
        <dbReference type="ARBA" id="ARBA00022692"/>
    </source>
</evidence>
<comment type="subcellular location">
    <subcellularLocation>
        <location evidence="1">Membrane</location>
        <topology evidence="1">Multi-pass membrane protein</topology>
    </subcellularLocation>
</comment>
<gene>
    <name evidence="7" type="ORF">PCON_04988</name>
</gene>
<evidence type="ECO:0000256" key="1">
    <source>
        <dbReference type="ARBA" id="ARBA00004141"/>
    </source>
</evidence>
<dbReference type="AlphaFoldDB" id="U4KWD2"/>
<dbReference type="PANTHER" id="PTHR28165:SF1">
    <property type="entry name" value="NON-CLASSICAL EXPORT PROTEIN 2-RELATED"/>
    <property type="match status" value="1"/>
</dbReference>
<dbReference type="PANTHER" id="PTHR28165">
    <property type="entry name" value="NON-CLASSICAL EXPORT PROTEIN 2-RELATED"/>
    <property type="match status" value="1"/>
</dbReference>
<accession>U4KWD2</accession>
<evidence type="ECO:0000256" key="3">
    <source>
        <dbReference type="ARBA" id="ARBA00022989"/>
    </source>
</evidence>
<dbReference type="GO" id="GO:0005886">
    <property type="term" value="C:plasma membrane"/>
    <property type="evidence" value="ECO:0007669"/>
    <property type="project" value="TreeGrafter"/>
</dbReference>
<dbReference type="EMBL" id="HF935253">
    <property type="protein sequence ID" value="CCX05401.1"/>
    <property type="molecule type" value="Genomic_DNA"/>
</dbReference>
<keyword evidence="3 5" id="KW-1133">Transmembrane helix</keyword>
<evidence type="ECO:0000313" key="8">
    <source>
        <dbReference type="Proteomes" id="UP000018144"/>
    </source>
</evidence>
<evidence type="ECO:0000256" key="4">
    <source>
        <dbReference type="ARBA" id="ARBA00023136"/>
    </source>
</evidence>
<evidence type="ECO:0000259" key="6">
    <source>
        <dbReference type="Pfam" id="PF01284"/>
    </source>
</evidence>
<reference evidence="7 8" key="1">
    <citation type="journal article" date="2013" name="PLoS Genet.">
        <title>The genome and development-dependent transcriptomes of Pyronema confluens: a window into fungal evolution.</title>
        <authorList>
            <person name="Traeger S."/>
            <person name="Altegoer F."/>
            <person name="Freitag M."/>
            <person name="Gabaldon T."/>
            <person name="Kempken F."/>
            <person name="Kumar A."/>
            <person name="Marcet-Houben M."/>
            <person name="Poggeler S."/>
            <person name="Stajich J.E."/>
            <person name="Nowrousian M."/>
        </authorList>
    </citation>
    <scope>NUCLEOTIDE SEQUENCE [LARGE SCALE GENOMIC DNA]</scope>
    <source>
        <strain evidence="8">CBS 100304</strain>
        <tissue evidence="7">Vegetative mycelium</tissue>
    </source>
</reference>
<dbReference type="eggNOG" id="ENOG502RZW2">
    <property type="taxonomic scope" value="Eukaryota"/>
</dbReference>
<dbReference type="OrthoDB" id="5423111at2759"/>
<dbReference type="Pfam" id="PF01284">
    <property type="entry name" value="MARVEL"/>
    <property type="match status" value="1"/>
</dbReference>
<dbReference type="GO" id="GO:0072659">
    <property type="term" value="P:protein localization to plasma membrane"/>
    <property type="evidence" value="ECO:0007669"/>
    <property type="project" value="TreeGrafter"/>
</dbReference>